<feature type="region of interest" description="Disordered" evidence="1">
    <location>
        <begin position="356"/>
        <end position="384"/>
    </location>
</feature>
<sequence>MVSLLAVPAATQQQQQVLPPIARYTVDAGTMSGMAAMGGGIGGAMSMMNGGGNRAMHEMLLRLGSTRASTGAASADHFMPAGAQLGKSVPLVTPQPGRSEPGGYEAQTPKGRLLIYWGCGATAPKGQPIVIDFAKVAKGQMPPGLYAPPMSLPGEWEVTPANSRTYGDWPNGKDRKTLSAASSLLGAHKVVSSYAPEINFNLAQDFMPPLSARSAEQPGGSVMLTWNRLAAATGYYAWAFSAKGTGRGQPTDMVWWASSATQAFGGPLWQWLSPAAVQKLIAARTVMPPTQTSCQIPAEVKQAGGEMTMGSLYAYGPELHFANPPRPSDPKVAWKPDWTARVRFRSNTMFMIGMPGMGDMGSAERGEQSEDTPQGDGKPKCKGGLVGIAMRARGLCN</sequence>
<dbReference type="AlphaFoldDB" id="A0A9X1DEE6"/>
<accession>A0A9X1DEE6</accession>
<organism evidence="2 3">
    <name type="scientific">Sphingobium nicotianae</name>
    <dbReference type="NCBI Taxonomy" id="2782607"/>
    <lineage>
        <taxon>Bacteria</taxon>
        <taxon>Pseudomonadati</taxon>
        <taxon>Pseudomonadota</taxon>
        <taxon>Alphaproteobacteria</taxon>
        <taxon>Sphingomonadales</taxon>
        <taxon>Sphingomonadaceae</taxon>
        <taxon>Sphingobium</taxon>
    </lineage>
</organism>
<gene>
    <name evidence="2" type="ORF">KK488_15740</name>
</gene>
<evidence type="ECO:0000256" key="1">
    <source>
        <dbReference type="SAM" id="MobiDB-lite"/>
    </source>
</evidence>
<evidence type="ECO:0000313" key="2">
    <source>
        <dbReference type="EMBL" id="MBT2188407.1"/>
    </source>
</evidence>
<keyword evidence="3" id="KW-1185">Reference proteome</keyword>
<comment type="caution">
    <text evidence="2">The sequence shown here is derived from an EMBL/GenBank/DDBJ whole genome shotgun (WGS) entry which is preliminary data.</text>
</comment>
<protein>
    <submittedName>
        <fullName evidence="2">Uncharacterized protein</fullName>
    </submittedName>
</protein>
<evidence type="ECO:0000313" key="3">
    <source>
        <dbReference type="Proteomes" id="UP001138757"/>
    </source>
</evidence>
<dbReference type="EMBL" id="JAHGAW010000010">
    <property type="protein sequence ID" value="MBT2188407.1"/>
    <property type="molecule type" value="Genomic_DNA"/>
</dbReference>
<name>A0A9X1DEE6_9SPHN</name>
<reference evidence="2" key="1">
    <citation type="submission" date="2021-05" db="EMBL/GenBank/DDBJ databases">
        <title>Genome of Sphingobium sp. strain.</title>
        <authorList>
            <person name="Fan R."/>
        </authorList>
    </citation>
    <scope>NUCLEOTIDE SEQUENCE</scope>
    <source>
        <strain evidence="2">H33</strain>
    </source>
</reference>
<dbReference type="Proteomes" id="UP001138757">
    <property type="component" value="Unassembled WGS sequence"/>
</dbReference>
<proteinExistence type="predicted"/>